<dbReference type="Proteomes" id="UP001152622">
    <property type="component" value="Chromosome 13"/>
</dbReference>
<reference evidence="2" key="1">
    <citation type="journal article" date="2023" name="Science">
        <title>Genome structures resolve the early diversification of teleost fishes.</title>
        <authorList>
            <person name="Parey E."/>
            <person name="Louis A."/>
            <person name="Montfort J."/>
            <person name="Bouchez O."/>
            <person name="Roques C."/>
            <person name="Iampietro C."/>
            <person name="Lluch J."/>
            <person name="Castinel A."/>
            <person name="Donnadieu C."/>
            <person name="Desvignes T."/>
            <person name="Floi Bucao C."/>
            <person name="Jouanno E."/>
            <person name="Wen M."/>
            <person name="Mejri S."/>
            <person name="Dirks R."/>
            <person name="Jansen H."/>
            <person name="Henkel C."/>
            <person name="Chen W.J."/>
            <person name="Zahm M."/>
            <person name="Cabau C."/>
            <person name="Klopp C."/>
            <person name="Thompson A.W."/>
            <person name="Robinson-Rechavi M."/>
            <person name="Braasch I."/>
            <person name="Lecointre G."/>
            <person name="Bobe J."/>
            <person name="Postlethwait J.H."/>
            <person name="Berthelot C."/>
            <person name="Roest Crollius H."/>
            <person name="Guiguen Y."/>
        </authorList>
    </citation>
    <scope>NUCLEOTIDE SEQUENCE</scope>
    <source>
        <strain evidence="2">WJC10195</strain>
    </source>
</reference>
<evidence type="ECO:0000313" key="3">
    <source>
        <dbReference type="Proteomes" id="UP001152622"/>
    </source>
</evidence>
<name>A0A9Q1IKZ8_SYNKA</name>
<organism evidence="2 3">
    <name type="scientific">Synaphobranchus kaupii</name>
    <name type="common">Kaup's arrowtooth eel</name>
    <dbReference type="NCBI Taxonomy" id="118154"/>
    <lineage>
        <taxon>Eukaryota</taxon>
        <taxon>Metazoa</taxon>
        <taxon>Chordata</taxon>
        <taxon>Craniata</taxon>
        <taxon>Vertebrata</taxon>
        <taxon>Euteleostomi</taxon>
        <taxon>Actinopterygii</taxon>
        <taxon>Neopterygii</taxon>
        <taxon>Teleostei</taxon>
        <taxon>Anguilliformes</taxon>
        <taxon>Synaphobranchidae</taxon>
        <taxon>Synaphobranchus</taxon>
    </lineage>
</organism>
<proteinExistence type="predicted"/>
<sequence>MRRSAKEKEKKKEVKKKEKKAKEKEEEGEKAEEKAKEEEKEEVKEDKDMEKEEEAKEKERKGREREADDTVNVAWPTRPAFSPSQREAVAKSRPRFTLIRARRRRVAAIRRGPERQENHRSKEGRERAVEIMKNPGPEGCGTDPERKQGQYESEKPCPRWTVTVISTAKFQASCVYEAHF</sequence>
<protein>
    <submittedName>
        <fullName evidence="2">Uncharacterized protein</fullName>
    </submittedName>
</protein>
<gene>
    <name evidence="2" type="ORF">SKAU_G00308260</name>
</gene>
<feature type="compositionally biased region" description="Basic and acidic residues" evidence="1">
    <location>
        <begin position="143"/>
        <end position="156"/>
    </location>
</feature>
<accession>A0A9Q1IKZ8</accession>
<evidence type="ECO:0000256" key="1">
    <source>
        <dbReference type="SAM" id="MobiDB-lite"/>
    </source>
</evidence>
<feature type="compositionally biased region" description="Basic and acidic residues" evidence="1">
    <location>
        <begin position="1"/>
        <end position="68"/>
    </location>
</feature>
<dbReference type="AlphaFoldDB" id="A0A9Q1IKZ8"/>
<feature type="region of interest" description="Disordered" evidence="1">
    <location>
        <begin position="1"/>
        <end position="156"/>
    </location>
</feature>
<evidence type="ECO:0000313" key="2">
    <source>
        <dbReference type="EMBL" id="KAJ8343497.1"/>
    </source>
</evidence>
<keyword evidence="3" id="KW-1185">Reference proteome</keyword>
<feature type="compositionally biased region" description="Basic and acidic residues" evidence="1">
    <location>
        <begin position="111"/>
        <end position="130"/>
    </location>
</feature>
<dbReference type="EMBL" id="JAINUF010000013">
    <property type="protein sequence ID" value="KAJ8343497.1"/>
    <property type="molecule type" value="Genomic_DNA"/>
</dbReference>
<comment type="caution">
    <text evidence="2">The sequence shown here is derived from an EMBL/GenBank/DDBJ whole genome shotgun (WGS) entry which is preliminary data.</text>
</comment>